<accession>A0A2Y9RM49</accession>
<feature type="region of interest" description="Disordered" evidence="8">
    <location>
        <begin position="225"/>
        <end position="314"/>
    </location>
</feature>
<dbReference type="RefSeq" id="XP_023592613.1">
    <property type="nucleotide sequence ID" value="XM_023736845.1"/>
</dbReference>
<feature type="compositionally biased region" description="Polar residues" evidence="8">
    <location>
        <begin position="238"/>
        <end position="254"/>
    </location>
</feature>
<evidence type="ECO:0000256" key="9">
    <source>
        <dbReference type="SAM" id="Phobius"/>
    </source>
</evidence>
<dbReference type="Proteomes" id="UP000248480">
    <property type="component" value="Unplaced"/>
</dbReference>
<dbReference type="STRING" id="127582.A0A2Y9RM49"/>
<feature type="compositionally biased region" description="Polar residues" evidence="8">
    <location>
        <begin position="297"/>
        <end position="314"/>
    </location>
</feature>
<keyword evidence="3" id="KW-0479">Metal-binding</keyword>
<evidence type="ECO:0000259" key="10">
    <source>
        <dbReference type="SMART" id="SM01328"/>
    </source>
</evidence>
<feature type="transmembrane region" description="Helical" evidence="9">
    <location>
        <begin position="327"/>
        <end position="349"/>
    </location>
</feature>
<evidence type="ECO:0000256" key="3">
    <source>
        <dbReference type="ARBA" id="ARBA00022723"/>
    </source>
</evidence>
<keyword evidence="5" id="KW-0862">Zinc</keyword>
<keyword evidence="4" id="KW-0863">Zinc-finger</keyword>
<sequence>MALDIESWERTFQELIQQKKPRARWTLKLDEKLQPDCVAPEWKQYQQRAFGSFRCSSCQRRWASARVQVLCHMYRVQPMSQGKVLMRLFGQRCKKCYLSQYEKPEFSSKSAMRILHNLVQHILERCYSKGIRTFPEIPVTVEVPLRGSHDTANCEACALHICTWRSRSLRTKPTTSPLPHPESGSSLPPVGNAFVQNRPRNESADTRSAQGSGLNCVLMVSQPSHATARAQESEAGPQATQGSSPQATRGTDSQPILVAGSLSTGSADTQPAQVVGPLHTNPQATRGLQAAGRAAPQATQGSAPQATRGSAAQTTWGTDSQITFAQAYYLAVIFNFSSLSPTLIVLSFVGC</sequence>
<gene>
    <name evidence="12" type="primary">RTP4</name>
</gene>
<evidence type="ECO:0000256" key="1">
    <source>
        <dbReference type="ARBA" id="ARBA00004167"/>
    </source>
</evidence>
<dbReference type="PANTHER" id="PTHR14402">
    <property type="entry name" value="RECEPTOR TRANSPORTING PROTEIN"/>
    <property type="match status" value="1"/>
</dbReference>
<dbReference type="GO" id="GO:0031849">
    <property type="term" value="F:olfactory receptor binding"/>
    <property type="evidence" value="ECO:0007669"/>
    <property type="project" value="TreeGrafter"/>
</dbReference>
<feature type="compositionally biased region" description="Polar residues" evidence="8">
    <location>
        <begin position="261"/>
        <end position="272"/>
    </location>
</feature>
<reference evidence="12" key="1">
    <citation type="submission" date="2025-08" db="UniProtKB">
        <authorList>
            <consortium name="RefSeq"/>
        </authorList>
    </citation>
    <scope>IDENTIFICATION</scope>
</reference>
<dbReference type="PANTHER" id="PTHR14402:SF8">
    <property type="entry name" value="RECEPTOR-TRANSPORTING PROTEIN 4"/>
    <property type="match status" value="1"/>
</dbReference>
<dbReference type="InterPro" id="IPR027377">
    <property type="entry name" value="ZAR1/RTP1-5-like_Znf-3CxxC"/>
</dbReference>
<evidence type="ECO:0000256" key="2">
    <source>
        <dbReference type="ARBA" id="ARBA00022692"/>
    </source>
</evidence>
<dbReference type="GO" id="GO:0008270">
    <property type="term" value="F:zinc ion binding"/>
    <property type="evidence" value="ECO:0007669"/>
    <property type="project" value="UniProtKB-KW"/>
</dbReference>
<evidence type="ECO:0000256" key="5">
    <source>
        <dbReference type="ARBA" id="ARBA00022833"/>
    </source>
</evidence>
<evidence type="ECO:0000256" key="4">
    <source>
        <dbReference type="ARBA" id="ARBA00022771"/>
    </source>
</evidence>
<keyword evidence="12" id="KW-0675">Receptor</keyword>
<dbReference type="GO" id="GO:0016020">
    <property type="term" value="C:membrane"/>
    <property type="evidence" value="ECO:0007669"/>
    <property type="project" value="UniProtKB-SubCell"/>
</dbReference>
<dbReference type="CTD" id="64108"/>
<dbReference type="GO" id="GO:0051205">
    <property type="term" value="P:protein insertion into membrane"/>
    <property type="evidence" value="ECO:0007669"/>
    <property type="project" value="TreeGrafter"/>
</dbReference>
<name>A0A2Y9RM49_TRIMA</name>
<dbReference type="Pfam" id="PF13695">
    <property type="entry name" value="Zn_ribbon_3CxxC"/>
    <property type="match status" value="1"/>
</dbReference>
<proteinExistence type="predicted"/>
<evidence type="ECO:0000256" key="6">
    <source>
        <dbReference type="ARBA" id="ARBA00022989"/>
    </source>
</evidence>
<dbReference type="KEGG" id="tmu:101350827"/>
<keyword evidence="6 9" id="KW-1133">Transmembrane helix</keyword>
<protein>
    <submittedName>
        <fullName evidence="12">Receptor-transporting protein 4</fullName>
    </submittedName>
</protein>
<keyword evidence="2 9" id="KW-0812">Transmembrane</keyword>
<evidence type="ECO:0000256" key="7">
    <source>
        <dbReference type="ARBA" id="ARBA00023136"/>
    </source>
</evidence>
<evidence type="ECO:0000256" key="8">
    <source>
        <dbReference type="SAM" id="MobiDB-lite"/>
    </source>
</evidence>
<dbReference type="InterPro" id="IPR026096">
    <property type="entry name" value="R-trans_p"/>
</dbReference>
<dbReference type="FunCoup" id="A0A2Y9RM49">
    <property type="interactions" value="257"/>
</dbReference>
<evidence type="ECO:0000313" key="12">
    <source>
        <dbReference type="RefSeq" id="XP_023592613.1"/>
    </source>
</evidence>
<dbReference type="GO" id="GO:0001580">
    <property type="term" value="P:detection of chemical stimulus involved in sensory perception of bitter taste"/>
    <property type="evidence" value="ECO:0007669"/>
    <property type="project" value="TreeGrafter"/>
</dbReference>
<keyword evidence="7 9" id="KW-0472">Membrane</keyword>
<dbReference type="AlphaFoldDB" id="A0A2Y9RM49"/>
<feature type="region of interest" description="Disordered" evidence="8">
    <location>
        <begin position="170"/>
        <end position="211"/>
    </location>
</feature>
<dbReference type="SMART" id="SM01328">
    <property type="entry name" value="zf-3CxxC"/>
    <property type="match status" value="1"/>
</dbReference>
<dbReference type="GO" id="GO:0006612">
    <property type="term" value="P:protein targeting to membrane"/>
    <property type="evidence" value="ECO:0007669"/>
    <property type="project" value="TreeGrafter"/>
</dbReference>
<organism evidence="11 12">
    <name type="scientific">Trichechus manatus latirostris</name>
    <name type="common">Florida manatee</name>
    <dbReference type="NCBI Taxonomy" id="127582"/>
    <lineage>
        <taxon>Eukaryota</taxon>
        <taxon>Metazoa</taxon>
        <taxon>Chordata</taxon>
        <taxon>Craniata</taxon>
        <taxon>Vertebrata</taxon>
        <taxon>Euteleostomi</taxon>
        <taxon>Mammalia</taxon>
        <taxon>Eutheria</taxon>
        <taxon>Afrotheria</taxon>
        <taxon>Sirenia</taxon>
        <taxon>Trichechidae</taxon>
        <taxon>Trichechus</taxon>
    </lineage>
</organism>
<evidence type="ECO:0000313" key="11">
    <source>
        <dbReference type="Proteomes" id="UP000248480"/>
    </source>
</evidence>
<keyword evidence="11" id="KW-1185">Reference proteome</keyword>
<dbReference type="InParanoid" id="A0A2Y9RM49"/>
<feature type="domain" description="3CxxC-type" evidence="10">
    <location>
        <begin position="48"/>
        <end position="160"/>
    </location>
</feature>
<dbReference type="GeneID" id="101350827"/>
<comment type="subcellular location">
    <subcellularLocation>
        <location evidence="1">Membrane</location>
        <topology evidence="1">Single-pass membrane protein</topology>
    </subcellularLocation>
</comment>
<dbReference type="GO" id="GO:0005737">
    <property type="term" value="C:cytoplasm"/>
    <property type="evidence" value="ECO:0007669"/>
    <property type="project" value="TreeGrafter"/>
</dbReference>